<dbReference type="Proteomes" id="UP000029736">
    <property type="component" value="Unassembled WGS sequence"/>
</dbReference>
<proteinExistence type="inferred from homology"/>
<evidence type="ECO:0000256" key="4">
    <source>
        <dbReference type="ARBA" id="ARBA00022898"/>
    </source>
</evidence>
<dbReference type="InterPro" id="IPR015424">
    <property type="entry name" value="PyrdxlP-dep_Trfase"/>
</dbReference>
<dbReference type="FunFam" id="3.40.640.10:FF:000004">
    <property type="entry name" value="Acetylornithine aminotransferase"/>
    <property type="match status" value="1"/>
</dbReference>
<dbReference type="InterPro" id="IPR005814">
    <property type="entry name" value="Aminotrans_3"/>
</dbReference>
<organism evidence="6 7">
    <name type="scientific">Phaeodactylibacter xiamenensis</name>
    <dbReference type="NCBI Taxonomy" id="1524460"/>
    <lineage>
        <taxon>Bacteria</taxon>
        <taxon>Pseudomonadati</taxon>
        <taxon>Bacteroidota</taxon>
        <taxon>Saprospiria</taxon>
        <taxon>Saprospirales</taxon>
        <taxon>Haliscomenobacteraceae</taxon>
        <taxon>Phaeodactylibacter</taxon>
    </lineage>
</organism>
<dbReference type="EMBL" id="JPOS01000013">
    <property type="protein sequence ID" value="KGE88934.1"/>
    <property type="molecule type" value="Genomic_DNA"/>
</dbReference>
<dbReference type="STRING" id="1524460.IX84_05980"/>
<dbReference type="GO" id="GO:0042802">
    <property type="term" value="F:identical protein binding"/>
    <property type="evidence" value="ECO:0007669"/>
    <property type="project" value="TreeGrafter"/>
</dbReference>
<dbReference type="GO" id="GO:0008483">
    <property type="term" value="F:transaminase activity"/>
    <property type="evidence" value="ECO:0007669"/>
    <property type="project" value="UniProtKB-KW"/>
</dbReference>
<dbReference type="InterPro" id="IPR015421">
    <property type="entry name" value="PyrdxlP-dep_Trfase_major"/>
</dbReference>
<evidence type="ECO:0000313" key="7">
    <source>
        <dbReference type="Proteomes" id="UP000029736"/>
    </source>
</evidence>
<protein>
    <submittedName>
        <fullName evidence="6">Aminotransferase class III</fullName>
    </submittedName>
</protein>
<gene>
    <name evidence="6" type="ORF">IX84_05980</name>
</gene>
<accession>A0A098S8R9</accession>
<dbReference type="InterPro" id="IPR049704">
    <property type="entry name" value="Aminotrans_3_PPA_site"/>
</dbReference>
<sequence>MNLRQLFLQHVAQTSAFPLMLEIDSAQGMYLHNKEGKAYLDLIAGIGVSCLGHKHPAVVEAIKTQADRYLHTLVYGEFVLAPQVQLAELLARQLPDSLESVYFVNSGTEATEGAMKLAKRYTGRAEIISCKKAYHGSTQGAASLMWPKDFTQAFHPLLPGISHIGYNCEWCLQDITSQTAAVVVETVQGEWGVRPPTEGYLKKLRQRCTEVGALLIFDEIQAGYGRTGTLFAFEQYDVVPDILLLAKGMGGGMPIGAFIASREVMLALSDKPILGHITTFGGHPVSCAAGLATLQTLLSTDYIQQVKQKEALFLELLKHPGIREVRSAGLWMAVEMIDFDFIQAVIKRCLQAGLLTDWFLFNDRSLRIAPPLIITEEEIRWACEVILDAVEHTFKDRGLTRWDVLH</sequence>
<dbReference type="PROSITE" id="PS00600">
    <property type="entry name" value="AA_TRANSFER_CLASS_3"/>
    <property type="match status" value="1"/>
</dbReference>
<evidence type="ECO:0000256" key="5">
    <source>
        <dbReference type="RuleBase" id="RU003560"/>
    </source>
</evidence>
<dbReference type="RefSeq" id="WP_044217420.1">
    <property type="nucleotide sequence ID" value="NZ_JBKAGJ010000001.1"/>
</dbReference>
<dbReference type="PANTHER" id="PTHR11986">
    <property type="entry name" value="AMINOTRANSFERASE CLASS III"/>
    <property type="match status" value="1"/>
</dbReference>
<keyword evidence="3 6" id="KW-0808">Transferase</keyword>
<evidence type="ECO:0000256" key="1">
    <source>
        <dbReference type="ARBA" id="ARBA00001933"/>
    </source>
</evidence>
<comment type="caution">
    <text evidence="6">The sequence shown here is derived from an EMBL/GenBank/DDBJ whole genome shotgun (WGS) entry which is preliminary data.</text>
</comment>
<comment type="similarity">
    <text evidence="5">Belongs to the class-III pyridoxal-phosphate-dependent aminotransferase family.</text>
</comment>
<dbReference type="CDD" id="cd00610">
    <property type="entry name" value="OAT_like"/>
    <property type="match status" value="1"/>
</dbReference>
<evidence type="ECO:0000256" key="2">
    <source>
        <dbReference type="ARBA" id="ARBA00022576"/>
    </source>
</evidence>
<keyword evidence="4 5" id="KW-0663">Pyridoxal phosphate</keyword>
<dbReference type="SUPFAM" id="SSF53383">
    <property type="entry name" value="PLP-dependent transferases"/>
    <property type="match status" value="1"/>
</dbReference>
<dbReference type="OrthoDB" id="730777at2"/>
<dbReference type="InterPro" id="IPR050103">
    <property type="entry name" value="Class-III_PLP-dep_AT"/>
</dbReference>
<dbReference type="Gene3D" id="3.40.640.10">
    <property type="entry name" value="Type I PLP-dependent aspartate aminotransferase-like (Major domain)"/>
    <property type="match status" value="1"/>
</dbReference>
<dbReference type="GO" id="GO:0030170">
    <property type="term" value="F:pyridoxal phosphate binding"/>
    <property type="evidence" value="ECO:0007669"/>
    <property type="project" value="InterPro"/>
</dbReference>
<keyword evidence="2 6" id="KW-0032">Aminotransferase</keyword>
<dbReference type="InterPro" id="IPR015422">
    <property type="entry name" value="PyrdxlP-dep_Trfase_small"/>
</dbReference>
<name>A0A098S8R9_9BACT</name>
<dbReference type="Gene3D" id="3.90.1150.10">
    <property type="entry name" value="Aspartate Aminotransferase, domain 1"/>
    <property type="match status" value="1"/>
</dbReference>
<dbReference type="AlphaFoldDB" id="A0A098S8R9"/>
<evidence type="ECO:0000256" key="3">
    <source>
        <dbReference type="ARBA" id="ARBA00022679"/>
    </source>
</evidence>
<reference evidence="6 7" key="1">
    <citation type="journal article" date="2014" name="Int. J. Syst. Evol. Microbiol.">
        <title>Phaeodactylibacter xiamenensis gen. nov., sp. nov., a member of the family Saprospiraceae isolated from the marine alga Phaeodactylum tricornutum.</title>
        <authorList>
            <person name="Chen Z.Jr."/>
            <person name="Lei X."/>
            <person name="Lai Q."/>
            <person name="Li Y."/>
            <person name="Zhang B."/>
            <person name="Zhang J."/>
            <person name="Zhang H."/>
            <person name="Yang L."/>
            <person name="Zheng W."/>
            <person name="Tian Y."/>
            <person name="Yu Z."/>
            <person name="Xu H.Jr."/>
            <person name="Zheng T."/>
        </authorList>
    </citation>
    <scope>NUCLEOTIDE SEQUENCE [LARGE SCALE GENOMIC DNA]</scope>
    <source>
        <strain evidence="6 7">KD52</strain>
    </source>
</reference>
<dbReference type="Pfam" id="PF00202">
    <property type="entry name" value="Aminotran_3"/>
    <property type="match status" value="1"/>
</dbReference>
<keyword evidence="7" id="KW-1185">Reference proteome</keyword>
<evidence type="ECO:0000313" key="6">
    <source>
        <dbReference type="EMBL" id="KGE88934.1"/>
    </source>
</evidence>
<dbReference type="PANTHER" id="PTHR11986:SF79">
    <property type="entry name" value="ACETYLORNITHINE AMINOTRANSFERASE, MITOCHONDRIAL"/>
    <property type="match status" value="1"/>
</dbReference>
<comment type="cofactor">
    <cofactor evidence="1">
        <name>pyridoxal 5'-phosphate</name>
        <dbReference type="ChEBI" id="CHEBI:597326"/>
    </cofactor>
</comment>
<dbReference type="PIRSF" id="PIRSF000521">
    <property type="entry name" value="Transaminase_4ab_Lys_Orn"/>
    <property type="match status" value="1"/>
</dbReference>